<dbReference type="PANTHER" id="PTHR34655">
    <property type="entry name" value="CONSERVED WITHIN P. AEROPHILUM"/>
    <property type="match status" value="1"/>
</dbReference>
<protein>
    <recommendedName>
        <fullName evidence="4">Peroxiredoxin family protein</fullName>
    </recommendedName>
</protein>
<evidence type="ECO:0000256" key="1">
    <source>
        <dbReference type="SAM" id="MobiDB-lite"/>
    </source>
</evidence>
<sequence length="181" mass="19494">MTSPGEKPFTLEEPDSDAGQKSKRMALVASKGGLDEVYPILIMATTAAALEWEVGIFCTFYGLDMVNTKRMHSLKVSPLGNAAAPPPLKGKEFGVPNFISMLPGMTTVATKMMRGWMKDSNIPDFDSMMELCLEAGVEFYACATTMGVMNVKQEDIMPQASCLGAAAFLDFAADADLALFI</sequence>
<dbReference type="PANTHER" id="PTHR34655:SF2">
    <property type="entry name" value="PEROXIREDOXIN FAMILY PROTEIN"/>
    <property type="match status" value="1"/>
</dbReference>
<feature type="transmembrane region" description="Helical" evidence="2">
    <location>
        <begin position="37"/>
        <end position="63"/>
    </location>
</feature>
<gene>
    <name evidence="3" type="ORF">MNBD_ACTINO02-1147</name>
</gene>
<proteinExistence type="predicted"/>
<dbReference type="SUPFAM" id="SSF75169">
    <property type="entry name" value="DsrEFH-like"/>
    <property type="match status" value="1"/>
</dbReference>
<evidence type="ECO:0000256" key="2">
    <source>
        <dbReference type="SAM" id="Phobius"/>
    </source>
</evidence>
<reference evidence="3" key="1">
    <citation type="submission" date="2018-06" db="EMBL/GenBank/DDBJ databases">
        <authorList>
            <person name="Zhirakovskaya E."/>
        </authorList>
    </citation>
    <scope>NUCLEOTIDE SEQUENCE</scope>
</reference>
<dbReference type="EMBL" id="UOEK01000527">
    <property type="protein sequence ID" value="VAW09152.1"/>
    <property type="molecule type" value="Genomic_DNA"/>
</dbReference>
<dbReference type="AlphaFoldDB" id="A0A3B0T3Z0"/>
<keyword evidence="2" id="KW-1133">Transmembrane helix</keyword>
<keyword evidence="2" id="KW-0472">Membrane</keyword>
<evidence type="ECO:0000313" key="3">
    <source>
        <dbReference type="EMBL" id="VAW09152.1"/>
    </source>
</evidence>
<feature type="region of interest" description="Disordered" evidence="1">
    <location>
        <begin position="1"/>
        <end position="22"/>
    </location>
</feature>
<accession>A0A3B0T3Z0</accession>
<keyword evidence="2" id="KW-0812">Transmembrane</keyword>
<organism evidence="3">
    <name type="scientific">hydrothermal vent metagenome</name>
    <dbReference type="NCBI Taxonomy" id="652676"/>
    <lineage>
        <taxon>unclassified sequences</taxon>
        <taxon>metagenomes</taxon>
        <taxon>ecological metagenomes</taxon>
    </lineage>
</organism>
<dbReference type="Gene3D" id="3.40.1260.10">
    <property type="entry name" value="DsrEFH-like"/>
    <property type="match status" value="1"/>
</dbReference>
<dbReference type="InterPro" id="IPR032836">
    <property type="entry name" value="DsrE2-like"/>
</dbReference>
<name>A0A3B0T3Z0_9ZZZZ</name>
<dbReference type="Pfam" id="PF13686">
    <property type="entry name" value="DrsE_2"/>
    <property type="match status" value="1"/>
</dbReference>
<dbReference type="InterPro" id="IPR027396">
    <property type="entry name" value="DsrEFH-like"/>
</dbReference>
<evidence type="ECO:0008006" key="4">
    <source>
        <dbReference type="Google" id="ProtNLM"/>
    </source>
</evidence>